<name>A0AA39WER8_9PEZI</name>
<evidence type="ECO:0000313" key="4">
    <source>
        <dbReference type="EMBL" id="KAK0614057.1"/>
    </source>
</evidence>
<protein>
    <recommendedName>
        <fullName evidence="3">CCZ1/INTU/HSP4 first Longin domain-containing protein</fullName>
    </recommendedName>
</protein>
<feature type="region of interest" description="Disordered" evidence="2">
    <location>
        <begin position="419"/>
        <end position="485"/>
    </location>
</feature>
<dbReference type="GO" id="GO:0016192">
    <property type="term" value="P:vesicle-mediated transport"/>
    <property type="evidence" value="ECO:0007669"/>
    <property type="project" value="InterPro"/>
</dbReference>
<feature type="region of interest" description="Disordered" evidence="2">
    <location>
        <begin position="340"/>
        <end position="397"/>
    </location>
</feature>
<feature type="compositionally biased region" description="Low complexity" evidence="2">
    <location>
        <begin position="137"/>
        <end position="149"/>
    </location>
</feature>
<keyword evidence="5" id="KW-1185">Reference proteome</keyword>
<evidence type="ECO:0000256" key="1">
    <source>
        <dbReference type="ARBA" id="ARBA00005352"/>
    </source>
</evidence>
<feature type="compositionally biased region" description="Polar residues" evidence="2">
    <location>
        <begin position="474"/>
        <end position="485"/>
    </location>
</feature>
<sequence>MATAPVPAPTSGVVPAQLGFLAIYNPSLGTTDDTIDNQIVYYASVNTQTSSKRRRHRSKRARPTDALSKEERHERLRQIGLAQGMVEFGRSFSGGKPVDTIDTERSRVILHELEPGWWILASIDLTRLPIPPPKPTTAPATTDPVQAAPEPTVEYSSREVKPTALLLQDILRAHSIFLLHHASSLSALFVRSQRDKFVSILGRYWDLFLSTWNVLLHGNPACNVYGGIKVAACGELGIGVGEEERGSGERDVLEGLVHGVEGLVDVLVGRYGDEEGKGIHGMGAAEGGSWLGTGDEPGAEDGAVFLGTGALSRYAVRAVTWWMEDMFTWGENAYGVMDRPTSVRDKKRRRQKKPVAQTGPGDQTGSTGSQSKSTGSGASDQQGDSSKPTGAEYDNGSGMDKVFSYLKLGYGTAWTLGGSPAEQPSAGEDAGKSDGAAGTTEPSKPPKDPNAGRFLIGLTGDVDGPGSDQEDPASQEQGVEENLNSRTIVRTLSVELEKGDEDVPESEITKDLGSQDNELIEQKVDTDGNVAEDPSASFDSQDRNKTKRFRVVVYAAKPFIFVFLFQPRTVSLEFEVLYRSLHSRLTPIHKSLLVSTAYRPERPNMGSAASAEIYDLVWDPQLLTVHSTIRNIPDPLMIANASGITPVWGRVEALNTHNQILNMFMATRESLSEFERTCKTSRGWWVVWNRILEQQETEKTSEEGDADPEQTEVGEDDESSKGVVVRDLVVSKEIFLIRQASDHGGSVRSISSSYVGGGGGGGGGGWADGASRLAQGIGVDTRRYIEGLLSLNR</sequence>
<proteinExistence type="inferred from homology"/>
<feature type="region of interest" description="Disordered" evidence="2">
    <location>
        <begin position="47"/>
        <end position="72"/>
    </location>
</feature>
<accession>A0AA39WER8</accession>
<dbReference type="PANTHER" id="PTHR13056:SF0">
    <property type="entry name" value="VACUOLAR FUSION PROTEIN CCZ1 HOMOLOG-RELATED"/>
    <property type="match status" value="1"/>
</dbReference>
<dbReference type="EMBL" id="JAULSU010000006">
    <property type="protein sequence ID" value="KAK0614057.1"/>
    <property type="molecule type" value="Genomic_DNA"/>
</dbReference>
<dbReference type="PANTHER" id="PTHR13056">
    <property type="entry name" value="VACUOLAR FUSION PROTEIN CCZ1 HOMOLOG-RELATED"/>
    <property type="match status" value="1"/>
</dbReference>
<feature type="compositionally biased region" description="Basic residues" evidence="2">
    <location>
        <begin position="51"/>
        <end position="61"/>
    </location>
</feature>
<evidence type="ECO:0000256" key="2">
    <source>
        <dbReference type="SAM" id="MobiDB-lite"/>
    </source>
</evidence>
<evidence type="ECO:0000259" key="3">
    <source>
        <dbReference type="Pfam" id="PF19031"/>
    </source>
</evidence>
<evidence type="ECO:0000313" key="5">
    <source>
        <dbReference type="Proteomes" id="UP001175000"/>
    </source>
</evidence>
<comment type="caution">
    <text evidence="4">The sequence shown here is derived from an EMBL/GenBank/DDBJ whole genome shotgun (WGS) entry which is preliminary data.</text>
</comment>
<dbReference type="Proteomes" id="UP001175000">
    <property type="component" value="Unassembled WGS sequence"/>
</dbReference>
<feature type="domain" description="CCZ1/INTU/HSP4 first Longin" evidence="3">
    <location>
        <begin position="20"/>
        <end position="125"/>
    </location>
</feature>
<dbReference type="InterPro" id="IPR043987">
    <property type="entry name" value="CCZ1/INTU/HSP4_longin_1"/>
</dbReference>
<dbReference type="InterPro" id="IPR013176">
    <property type="entry name" value="Ccz1"/>
</dbReference>
<dbReference type="Pfam" id="PF19031">
    <property type="entry name" value="Intu_longin_1"/>
    <property type="match status" value="1"/>
</dbReference>
<feature type="region of interest" description="Disordered" evidence="2">
    <location>
        <begin position="132"/>
        <end position="154"/>
    </location>
</feature>
<feature type="region of interest" description="Disordered" evidence="2">
    <location>
        <begin position="497"/>
        <end position="517"/>
    </location>
</feature>
<feature type="compositionally biased region" description="Low complexity" evidence="2">
    <location>
        <begin position="357"/>
        <end position="386"/>
    </location>
</feature>
<feature type="region of interest" description="Disordered" evidence="2">
    <location>
        <begin position="696"/>
        <end position="720"/>
    </location>
</feature>
<reference evidence="4" key="1">
    <citation type="submission" date="2023-06" db="EMBL/GenBank/DDBJ databases">
        <title>Genome-scale phylogeny and comparative genomics of the fungal order Sordariales.</title>
        <authorList>
            <consortium name="Lawrence Berkeley National Laboratory"/>
            <person name="Hensen N."/>
            <person name="Bonometti L."/>
            <person name="Westerberg I."/>
            <person name="Brannstrom I.O."/>
            <person name="Guillou S."/>
            <person name="Cros-Aarteil S."/>
            <person name="Calhoun S."/>
            <person name="Haridas S."/>
            <person name="Kuo A."/>
            <person name="Mondo S."/>
            <person name="Pangilinan J."/>
            <person name="Riley R."/>
            <person name="Labutti K."/>
            <person name="Andreopoulos B."/>
            <person name="Lipzen A."/>
            <person name="Chen C."/>
            <person name="Yanf M."/>
            <person name="Daum C."/>
            <person name="Ng V."/>
            <person name="Clum A."/>
            <person name="Steindorff A."/>
            <person name="Ohm R."/>
            <person name="Martin F."/>
            <person name="Silar P."/>
            <person name="Natvig D."/>
            <person name="Lalanne C."/>
            <person name="Gautier V."/>
            <person name="Ament-Velasquez S.L."/>
            <person name="Kruys A."/>
            <person name="Hutchinson M.I."/>
            <person name="Powell A.J."/>
            <person name="Barry K."/>
            <person name="Miller A.N."/>
            <person name="Grigoriev I.V."/>
            <person name="Debuchy R."/>
            <person name="Gladieux P."/>
            <person name="Thoren M.H."/>
            <person name="Johannesson H."/>
        </authorList>
    </citation>
    <scope>NUCLEOTIDE SEQUENCE</scope>
    <source>
        <strain evidence="4">CBS 606.72</strain>
    </source>
</reference>
<dbReference type="GO" id="GO:0035658">
    <property type="term" value="C:Mon1-Ccz1 complex"/>
    <property type="evidence" value="ECO:0007669"/>
    <property type="project" value="InterPro"/>
</dbReference>
<comment type="similarity">
    <text evidence="1">Belongs to the CCZ1 family.</text>
</comment>
<dbReference type="AlphaFoldDB" id="A0AA39WER8"/>
<organism evidence="4 5">
    <name type="scientific">Immersiella caudata</name>
    <dbReference type="NCBI Taxonomy" id="314043"/>
    <lineage>
        <taxon>Eukaryota</taxon>
        <taxon>Fungi</taxon>
        <taxon>Dikarya</taxon>
        <taxon>Ascomycota</taxon>
        <taxon>Pezizomycotina</taxon>
        <taxon>Sordariomycetes</taxon>
        <taxon>Sordariomycetidae</taxon>
        <taxon>Sordariales</taxon>
        <taxon>Lasiosphaeriaceae</taxon>
        <taxon>Immersiella</taxon>
    </lineage>
</organism>
<gene>
    <name evidence="4" type="ORF">B0T14DRAFT_499414</name>
</gene>
<feature type="compositionally biased region" description="Acidic residues" evidence="2">
    <location>
        <begin position="703"/>
        <end position="718"/>
    </location>
</feature>